<gene>
    <name evidence="2" type="ORF">SAMN06295912_104138</name>
</gene>
<sequence>MPRRFRLAFSATALALAACQPAAPGDTPENRAQAPAAGAAVAPVIADAWVRLSPVAGRPAAAYFTVRGGDAADRLIGVESAKVGRIELHEGGMKDGMMTMRAIDGVDVPADGEASFAPGGNHAMLFDVAADVGPGGELPLTFRFASGKSVEAMARTQAAGDAAPGGHDGH</sequence>
<dbReference type="OrthoDB" id="9796962at2"/>
<organism evidence="2 3">
    <name type="scientific">Edaphosphingomonas laterariae</name>
    <dbReference type="NCBI Taxonomy" id="861865"/>
    <lineage>
        <taxon>Bacteria</taxon>
        <taxon>Pseudomonadati</taxon>
        <taxon>Pseudomonadota</taxon>
        <taxon>Alphaproteobacteria</taxon>
        <taxon>Sphingomonadales</taxon>
        <taxon>Rhizorhabdaceae</taxon>
        <taxon>Edaphosphingomonas</taxon>
    </lineage>
</organism>
<evidence type="ECO:0000313" key="2">
    <source>
        <dbReference type="EMBL" id="SNS32457.1"/>
    </source>
</evidence>
<dbReference type="PANTHER" id="PTHR36302:SF1">
    <property type="entry name" value="COPPER CHAPERONE PCU(A)C"/>
    <property type="match status" value="1"/>
</dbReference>
<feature type="chain" id="PRO_5011969338" description="Copper(I)-binding protein" evidence="1">
    <location>
        <begin position="23"/>
        <end position="170"/>
    </location>
</feature>
<reference evidence="3" key="1">
    <citation type="submission" date="2017-06" db="EMBL/GenBank/DDBJ databases">
        <authorList>
            <person name="Varghese N."/>
            <person name="Submissions S."/>
        </authorList>
    </citation>
    <scope>NUCLEOTIDE SEQUENCE [LARGE SCALE GENOMIC DNA]</scope>
    <source>
        <strain evidence="3">LNB2</strain>
    </source>
</reference>
<evidence type="ECO:0000313" key="3">
    <source>
        <dbReference type="Proteomes" id="UP000198281"/>
    </source>
</evidence>
<keyword evidence="1" id="KW-0732">Signal</keyword>
<dbReference type="RefSeq" id="WP_089218732.1">
    <property type="nucleotide sequence ID" value="NZ_FZOS01000004.1"/>
</dbReference>
<dbReference type="EMBL" id="FZOS01000004">
    <property type="protein sequence ID" value="SNS32457.1"/>
    <property type="molecule type" value="Genomic_DNA"/>
</dbReference>
<proteinExistence type="predicted"/>
<dbReference type="Pfam" id="PF04314">
    <property type="entry name" value="PCuAC"/>
    <property type="match status" value="1"/>
</dbReference>
<evidence type="ECO:0008006" key="4">
    <source>
        <dbReference type="Google" id="ProtNLM"/>
    </source>
</evidence>
<dbReference type="InterPro" id="IPR036182">
    <property type="entry name" value="PCuAC_sf"/>
</dbReference>
<feature type="signal peptide" evidence="1">
    <location>
        <begin position="1"/>
        <end position="22"/>
    </location>
</feature>
<dbReference type="PANTHER" id="PTHR36302">
    <property type="entry name" value="BLR7088 PROTEIN"/>
    <property type="match status" value="1"/>
</dbReference>
<dbReference type="Gene3D" id="2.60.40.1890">
    <property type="entry name" value="PCu(A)C copper chaperone"/>
    <property type="match status" value="1"/>
</dbReference>
<dbReference type="InterPro" id="IPR007410">
    <property type="entry name" value="LpqE-like"/>
</dbReference>
<dbReference type="Proteomes" id="UP000198281">
    <property type="component" value="Unassembled WGS sequence"/>
</dbReference>
<accession>A0A239DJ80</accession>
<protein>
    <recommendedName>
        <fullName evidence="4">Copper(I)-binding protein</fullName>
    </recommendedName>
</protein>
<dbReference type="InterPro" id="IPR058248">
    <property type="entry name" value="Lxx211020-like"/>
</dbReference>
<name>A0A239DJ80_9SPHN</name>
<keyword evidence="3" id="KW-1185">Reference proteome</keyword>
<dbReference type="PROSITE" id="PS51257">
    <property type="entry name" value="PROKAR_LIPOPROTEIN"/>
    <property type="match status" value="1"/>
</dbReference>
<dbReference type="AlphaFoldDB" id="A0A239DJ80"/>
<dbReference type="SUPFAM" id="SSF110087">
    <property type="entry name" value="DR1885-like metal-binding protein"/>
    <property type="match status" value="1"/>
</dbReference>
<evidence type="ECO:0000256" key="1">
    <source>
        <dbReference type="SAM" id="SignalP"/>
    </source>
</evidence>